<dbReference type="PRINTS" id="PR00463">
    <property type="entry name" value="EP450I"/>
</dbReference>
<dbReference type="Pfam" id="PF00067">
    <property type="entry name" value="p450"/>
    <property type="match status" value="1"/>
</dbReference>
<reference evidence="11" key="1">
    <citation type="journal article" date="2023" name="Mol. Phylogenet. Evol.">
        <title>Genome-scale phylogeny and comparative genomics of the fungal order Sordariales.</title>
        <authorList>
            <person name="Hensen N."/>
            <person name="Bonometti L."/>
            <person name="Westerberg I."/>
            <person name="Brannstrom I.O."/>
            <person name="Guillou S."/>
            <person name="Cros-Aarteil S."/>
            <person name="Calhoun S."/>
            <person name="Haridas S."/>
            <person name="Kuo A."/>
            <person name="Mondo S."/>
            <person name="Pangilinan J."/>
            <person name="Riley R."/>
            <person name="LaButti K."/>
            <person name="Andreopoulos B."/>
            <person name="Lipzen A."/>
            <person name="Chen C."/>
            <person name="Yan M."/>
            <person name="Daum C."/>
            <person name="Ng V."/>
            <person name="Clum A."/>
            <person name="Steindorff A."/>
            <person name="Ohm R.A."/>
            <person name="Martin F."/>
            <person name="Silar P."/>
            <person name="Natvig D.O."/>
            <person name="Lalanne C."/>
            <person name="Gautier V."/>
            <person name="Ament-Velasquez S.L."/>
            <person name="Kruys A."/>
            <person name="Hutchinson M.I."/>
            <person name="Powell A.J."/>
            <person name="Barry K."/>
            <person name="Miller A.N."/>
            <person name="Grigoriev I.V."/>
            <person name="Debuchy R."/>
            <person name="Gladieux P."/>
            <person name="Hiltunen Thoren M."/>
            <person name="Johannesson H."/>
        </authorList>
    </citation>
    <scope>NUCLEOTIDE SEQUENCE</scope>
    <source>
        <strain evidence="11">CBS 141.50</strain>
    </source>
</reference>
<evidence type="ECO:0000256" key="10">
    <source>
        <dbReference type="SAM" id="Coils"/>
    </source>
</evidence>
<dbReference type="RefSeq" id="XP_062636861.1">
    <property type="nucleotide sequence ID" value="XM_062777299.1"/>
</dbReference>
<keyword evidence="6 8" id="KW-0408">Iron</keyword>
<dbReference type="PANTHER" id="PTHR24305:SF230">
    <property type="entry name" value="P450, PUTATIVE (EUROFUNG)-RELATED"/>
    <property type="match status" value="1"/>
</dbReference>
<evidence type="ECO:0000313" key="12">
    <source>
        <dbReference type="Proteomes" id="UP001302676"/>
    </source>
</evidence>
<dbReference type="AlphaFoldDB" id="A0AAN6V3R7"/>
<dbReference type="GO" id="GO:0005506">
    <property type="term" value="F:iron ion binding"/>
    <property type="evidence" value="ECO:0007669"/>
    <property type="project" value="InterPro"/>
</dbReference>
<dbReference type="GO" id="GO:0020037">
    <property type="term" value="F:heme binding"/>
    <property type="evidence" value="ECO:0007669"/>
    <property type="project" value="InterPro"/>
</dbReference>
<sequence length="524" mass="59811">MALLTLTLGQVLAVGLTTLLLYTISYLLYNVFLHPLRAYPGPLIMRATRWDHSIRHMRGTLPFDVLALHKRYGPVVRIAPDELAFADPRAWKDIMGHKGGGGNNAGHEEDMLKYDKFYRPVESVPRDIVNAGREEHALLRRTMAHGFSDRSMREQQPLIQGYIDLLIRRLRENSGDGGHKVDMAAWYNYTTFDVIGDLAFGESFGCLDNSDYHPWVKAIFEVARAGTVFQCLAHYPVVVKLMLALIPSSFKEEREKHMQMTLEKLKRRMEAGKERADLVEGLLKRADEWGLTLENLQANSAILIIGGSETTATLLSGVTYLLLTNPEAMKKLTREIRGAFQSEEEIDFPSVSTLPYLLACLDEALRMYPPVPTGLPRVVPRGGANIAGSYVPEKTVVAVHQWAMYHNDAHFKDPFVYHPERWLGDPAFVDDHKDAFQPFHLGPRNCIGKNLAYIEMRLILARVLWNFDLRIAEDSLDWMGRQRVFNLWEKGRLHAYLTPAARQWRGRGSARRKIRYIDPRAIRH</sequence>
<name>A0AAN6V3R7_9PEZI</name>
<comment type="caution">
    <text evidence="11">The sequence shown here is derived from an EMBL/GenBank/DDBJ whole genome shotgun (WGS) entry which is preliminary data.</text>
</comment>
<dbReference type="InterPro" id="IPR036396">
    <property type="entry name" value="Cyt_P450_sf"/>
</dbReference>
<evidence type="ECO:0000256" key="2">
    <source>
        <dbReference type="ARBA" id="ARBA00010617"/>
    </source>
</evidence>
<dbReference type="EMBL" id="MU853586">
    <property type="protein sequence ID" value="KAK4143490.1"/>
    <property type="molecule type" value="Genomic_DNA"/>
</dbReference>
<gene>
    <name evidence="11" type="ORF">C8A04DRAFT_12310</name>
</gene>
<feature type="binding site" description="axial binding residue" evidence="8">
    <location>
        <position position="446"/>
    </location>
    <ligand>
        <name>heme</name>
        <dbReference type="ChEBI" id="CHEBI:30413"/>
    </ligand>
    <ligandPart>
        <name>Fe</name>
        <dbReference type="ChEBI" id="CHEBI:18248"/>
    </ligandPart>
</feature>
<evidence type="ECO:0000256" key="6">
    <source>
        <dbReference type="ARBA" id="ARBA00023004"/>
    </source>
</evidence>
<proteinExistence type="inferred from homology"/>
<evidence type="ECO:0000256" key="9">
    <source>
        <dbReference type="RuleBase" id="RU000461"/>
    </source>
</evidence>
<dbReference type="InterPro" id="IPR002401">
    <property type="entry name" value="Cyt_P450_E_grp-I"/>
</dbReference>
<keyword evidence="10" id="KW-0175">Coiled coil</keyword>
<dbReference type="Proteomes" id="UP001302676">
    <property type="component" value="Unassembled WGS sequence"/>
</dbReference>
<comment type="cofactor">
    <cofactor evidence="1 8">
        <name>heme</name>
        <dbReference type="ChEBI" id="CHEBI:30413"/>
    </cofactor>
</comment>
<dbReference type="SUPFAM" id="SSF48264">
    <property type="entry name" value="Cytochrome P450"/>
    <property type="match status" value="1"/>
</dbReference>
<dbReference type="GO" id="GO:0016705">
    <property type="term" value="F:oxidoreductase activity, acting on paired donors, with incorporation or reduction of molecular oxygen"/>
    <property type="evidence" value="ECO:0007669"/>
    <property type="project" value="InterPro"/>
</dbReference>
<evidence type="ECO:0000256" key="3">
    <source>
        <dbReference type="ARBA" id="ARBA00022617"/>
    </source>
</evidence>
<dbReference type="GO" id="GO:0009403">
    <property type="term" value="P:toxin biosynthetic process"/>
    <property type="evidence" value="ECO:0007669"/>
    <property type="project" value="UniProtKB-ARBA"/>
</dbReference>
<evidence type="ECO:0000256" key="7">
    <source>
        <dbReference type="ARBA" id="ARBA00023033"/>
    </source>
</evidence>
<dbReference type="InterPro" id="IPR017972">
    <property type="entry name" value="Cyt_P450_CS"/>
</dbReference>
<comment type="similarity">
    <text evidence="2 9">Belongs to the cytochrome P450 family.</text>
</comment>
<dbReference type="FunFam" id="1.10.630.10:FF:000047">
    <property type="entry name" value="Cytochrome P450 monooxygenase"/>
    <property type="match status" value="1"/>
</dbReference>
<dbReference type="PRINTS" id="PR00385">
    <property type="entry name" value="P450"/>
</dbReference>
<evidence type="ECO:0000313" key="11">
    <source>
        <dbReference type="EMBL" id="KAK4143490.1"/>
    </source>
</evidence>
<evidence type="ECO:0000256" key="5">
    <source>
        <dbReference type="ARBA" id="ARBA00023002"/>
    </source>
</evidence>
<dbReference type="Gene3D" id="1.10.630.10">
    <property type="entry name" value="Cytochrome P450"/>
    <property type="match status" value="1"/>
</dbReference>
<dbReference type="GO" id="GO:0004497">
    <property type="term" value="F:monooxygenase activity"/>
    <property type="evidence" value="ECO:0007669"/>
    <property type="project" value="UniProtKB-KW"/>
</dbReference>
<reference evidence="11" key="2">
    <citation type="submission" date="2023-05" db="EMBL/GenBank/DDBJ databases">
        <authorList>
            <consortium name="Lawrence Berkeley National Laboratory"/>
            <person name="Steindorff A."/>
            <person name="Hensen N."/>
            <person name="Bonometti L."/>
            <person name="Westerberg I."/>
            <person name="Brannstrom I.O."/>
            <person name="Guillou S."/>
            <person name="Cros-Aarteil S."/>
            <person name="Calhoun S."/>
            <person name="Haridas S."/>
            <person name="Kuo A."/>
            <person name="Mondo S."/>
            <person name="Pangilinan J."/>
            <person name="Riley R."/>
            <person name="Labutti K."/>
            <person name="Andreopoulos B."/>
            <person name="Lipzen A."/>
            <person name="Chen C."/>
            <person name="Yanf M."/>
            <person name="Daum C."/>
            <person name="Ng V."/>
            <person name="Clum A."/>
            <person name="Ohm R."/>
            <person name="Martin F."/>
            <person name="Silar P."/>
            <person name="Natvig D."/>
            <person name="Lalanne C."/>
            <person name="Gautier V."/>
            <person name="Ament-Velasquez S.L."/>
            <person name="Kruys A."/>
            <person name="Hutchinson M.I."/>
            <person name="Powell A.J."/>
            <person name="Barry K."/>
            <person name="Miller A.N."/>
            <person name="Grigoriev I.V."/>
            <person name="Debuchy R."/>
            <person name="Gladieux P."/>
            <person name="Thoren M.H."/>
            <person name="Johannesson H."/>
        </authorList>
    </citation>
    <scope>NUCLEOTIDE SEQUENCE</scope>
    <source>
        <strain evidence="11">CBS 141.50</strain>
    </source>
</reference>
<accession>A0AAN6V3R7</accession>
<dbReference type="CDD" id="cd11058">
    <property type="entry name" value="CYP60B-like"/>
    <property type="match status" value="1"/>
</dbReference>
<feature type="coiled-coil region" evidence="10">
    <location>
        <begin position="262"/>
        <end position="299"/>
    </location>
</feature>
<dbReference type="PANTHER" id="PTHR24305">
    <property type="entry name" value="CYTOCHROME P450"/>
    <property type="match status" value="1"/>
</dbReference>
<keyword evidence="4 8" id="KW-0479">Metal-binding</keyword>
<keyword evidence="5 9" id="KW-0560">Oxidoreductase</keyword>
<keyword evidence="12" id="KW-1185">Reference proteome</keyword>
<evidence type="ECO:0000256" key="1">
    <source>
        <dbReference type="ARBA" id="ARBA00001971"/>
    </source>
</evidence>
<dbReference type="GeneID" id="87813912"/>
<protein>
    <submittedName>
        <fullName evidence="11">Cytochrome P450</fullName>
    </submittedName>
</protein>
<evidence type="ECO:0000256" key="4">
    <source>
        <dbReference type="ARBA" id="ARBA00022723"/>
    </source>
</evidence>
<evidence type="ECO:0000256" key="8">
    <source>
        <dbReference type="PIRSR" id="PIRSR602401-1"/>
    </source>
</evidence>
<dbReference type="InterPro" id="IPR001128">
    <property type="entry name" value="Cyt_P450"/>
</dbReference>
<keyword evidence="7 9" id="KW-0503">Monooxygenase</keyword>
<dbReference type="InterPro" id="IPR050121">
    <property type="entry name" value="Cytochrome_P450_monoxygenase"/>
</dbReference>
<dbReference type="PROSITE" id="PS00086">
    <property type="entry name" value="CYTOCHROME_P450"/>
    <property type="match status" value="1"/>
</dbReference>
<organism evidence="11 12">
    <name type="scientific">Dichotomopilus funicola</name>
    <dbReference type="NCBI Taxonomy" id="1934379"/>
    <lineage>
        <taxon>Eukaryota</taxon>
        <taxon>Fungi</taxon>
        <taxon>Dikarya</taxon>
        <taxon>Ascomycota</taxon>
        <taxon>Pezizomycotina</taxon>
        <taxon>Sordariomycetes</taxon>
        <taxon>Sordariomycetidae</taxon>
        <taxon>Sordariales</taxon>
        <taxon>Chaetomiaceae</taxon>
        <taxon>Dichotomopilus</taxon>
    </lineage>
</organism>
<keyword evidence="3 8" id="KW-0349">Heme</keyword>